<dbReference type="InterPro" id="IPR049031">
    <property type="entry name" value="T2SSK_SAM-like_1st"/>
</dbReference>
<feature type="non-terminal residue" evidence="12">
    <location>
        <position position="247"/>
    </location>
</feature>
<dbReference type="AlphaFoldDB" id="A0A381ZW27"/>
<keyword evidence="9 10" id="KW-0472">Membrane</keyword>
<dbReference type="InterPro" id="IPR005628">
    <property type="entry name" value="GspK"/>
</dbReference>
<reference evidence="12" key="1">
    <citation type="submission" date="2018-05" db="EMBL/GenBank/DDBJ databases">
        <authorList>
            <person name="Lanie J.A."/>
            <person name="Ng W.-L."/>
            <person name="Kazmierczak K.M."/>
            <person name="Andrzejewski T.M."/>
            <person name="Davidsen T.M."/>
            <person name="Wayne K.J."/>
            <person name="Tettelin H."/>
            <person name="Glass J.I."/>
            <person name="Rusch D."/>
            <person name="Podicherti R."/>
            <person name="Tsui H.-C.T."/>
            <person name="Winkler M.E."/>
        </authorList>
    </citation>
    <scope>NUCLEOTIDE SEQUENCE</scope>
</reference>
<keyword evidence="3" id="KW-0813">Transport</keyword>
<evidence type="ECO:0000256" key="10">
    <source>
        <dbReference type="SAM" id="Phobius"/>
    </source>
</evidence>
<keyword evidence="7" id="KW-0653">Protein transport</keyword>
<evidence type="ECO:0000259" key="11">
    <source>
        <dbReference type="Pfam" id="PF21687"/>
    </source>
</evidence>
<name>A0A381ZW27_9ZZZZ</name>
<sequence length="247" mass="27461">MKLSNRKQRNYVSSQSRVGAVLIIVLWIAFGLVSITLYFGQSMFFEYKGANQSIAGAQAEQANNGALRYFFYTLNNALEEEGDFPGELIMQTEQIQIGQATVWMLGRSGETVTLTDPHFGVIDECAKININTAPFEVLELLPTITPEFAAAIIDWRDEDDDVTENGAEATMYSLQTLPYGCKNAPFETVEELRLVYGATVEMLYGEDTNQNGVLDPNENDGMQTPPLDNQDGTLNFGILEHVTIYSK</sequence>
<keyword evidence="4" id="KW-1003">Cell membrane</keyword>
<gene>
    <name evidence="12" type="ORF">METZ01_LOCUS146330</name>
</gene>
<evidence type="ECO:0000256" key="9">
    <source>
        <dbReference type="ARBA" id="ARBA00023136"/>
    </source>
</evidence>
<evidence type="ECO:0000256" key="3">
    <source>
        <dbReference type="ARBA" id="ARBA00022448"/>
    </source>
</evidence>
<dbReference type="Pfam" id="PF21687">
    <property type="entry name" value="T2SSK_1st"/>
    <property type="match status" value="1"/>
</dbReference>
<evidence type="ECO:0000256" key="7">
    <source>
        <dbReference type="ARBA" id="ARBA00022927"/>
    </source>
</evidence>
<dbReference type="EMBL" id="UINC01022900">
    <property type="protein sequence ID" value="SVA93476.1"/>
    <property type="molecule type" value="Genomic_DNA"/>
</dbReference>
<dbReference type="Gene3D" id="1.10.40.60">
    <property type="entry name" value="EpsJ-like"/>
    <property type="match status" value="1"/>
</dbReference>
<evidence type="ECO:0000256" key="4">
    <source>
        <dbReference type="ARBA" id="ARBA00022475"/>
    </source>
</evidence>
<feature type="domain" description="T2SS protein K first SAM-like" evidence="11">
    <location>
        <begin position="138"/>
        <end position="202"/>
    </location>
</feature>
<keyword evidence="6 10" id="KW-0812">Transmembrane</keyword>
<dbReference type="SUPFAM" id="SSF158544">
    <property type="entry name" value="GspK insert domain-like"/>
    <property type="match status" value="1"/>
</dbReference>
<dbReference type="GO" id="GO:0005886">
    <property type="term" value="C:plasma membrane"/>
    <property type="evidence" value="ECO:0007669"/>
    <property type="project" value="UniProtKB-SubCell"/>
</dbReference>
<keyword evidence="5" id="KW-0997">Cell inner membrane</keyword>
<dbReference type="InterPro" id="IPR038072">
    <property type="entry name" value="GspK_central_sf"/>
</dbReference>
<dbReference type="PANTHER" id="PTHR38831">
    <property type="entry name" value="TYPE II SECRETION SYSTEM PROTEIN K"/>
    <property type="match status" value="1"/>
</dbReference>
<dbReference type="GO" id="GO:0009306">
    <property type="term" value="P:protein secretion"/>
    <property type="evidence" value="ECO:0007669"/>
    <property type="project" value="InterPro"/>
</dbReference>
<dbReference type="PANTHER" id="PTHR38831:SF2">
    <property type="entry name" value="TYPE II SECRETION SYSTEM PROTEIN K"/>
    <property type="match status" value="1"/>
</dbReference>
<proteinExistence type="inferred from homology"/>
<evidence type="ECO:0000256" key="5">
    <source>
        <dbReference type="ARBA" id="ARBA00022519"/>
    </source>
</evidence>
<feature type="transmembrane region" description="Helical" evidence="10">
    <location>
        <begin position="20"/>
        <end position="40"/>
    </location>
</feature>
<protein>
    <recommendedName>
        <fullName evidence="11">T2SS protein K first SAM-like domain-containing protein</fullName>
    </recommendedName>
</protein>
<keyword evidence="8 10" id="KW-1133">Transmembrane helix</keyword>
<evidence type="ECO:0000256" key="1">
    <source>
        <dbReference type="ARBA" id="ARBA00004533"/>
    </source>
</evidence>
<comment type="subcellular location">
    <subcellularLocation>
        <location evidence="1">Cell inner membrane</location>
    </subcellularLocation>
</comment>
<accession>A0A381ZW27</accession>
<evidence type="ECO:0000256" key="6">
    <source>
        <dbReference type="ARBA" id="ARBA00022692"/>
    </source>
</evidence>
<evidence type="ECO:0000256" key="2">
    <source>
        <dbReference type="ARBA" id="ARBA00007246"/>
    </source>
</evidence>
<evidence type="ECO:0000256" key="8">
    <source>
        <dbReference type="ARBA" id="ARBA00022989"/>
    </source>
</evidence>
<evidence type="ECO:0000313" key="12">
    <source>
        <dbReference type="EMBL" id="SVA93476.1"/>
    </source>
</evidence>
<comment type="similarity">
    <text evidence="2">Belongs to the GSP K family.</text>
</comment>
<organism evidence="12">
    <name type="scientific">marine metagenome</name>
    <dbReference type="NCBI Taxonomy" id="408172"/>
    <lineage>
        <taxon>unclassified sequences</taxon>
        <taxon>metagenomes</taxon>
        <taxon>ecological metagenomes</taxon>
    </lineage>
</organism>